<dbReference type="EMBL" id="JBEDUW010000002">
    <property type="protein sequence ID" value="KAK9942273.1"/>
    <property type="molecule type" value="Genomic_DNA"/>
</dbReference>
<protein>
    <submittedName>
        <fullName evidence="1">Uncharacterized protein</fullName>
    </submittedName>
</protein>
<evidence type="ECO:0000313" key="1">
    <source>
        <dbReference type="EMBL" id="KAK9942273.1"/>
    </source>
</evidence>
<evidence type="ECO:0000313" key="2">
    <source>
        <dbReference type="Proteomes" id="UP001457282"/>
    </source>
</evidence>
<proteinExistence type="predicted"/>
<organism evidence="1 2">
    <name type="scientific">Rubus argutus</name>
    <name type="common">Southern blackberry</name>
    <dbReference type="NCBI Taxonomy" id="59490"/>
    <lineage>
        <taxon>Eukaryota</taxon>
        <taxon>Viridiplantae</taxon>
        <taxon>Streptophyta</taxon>
        <taxon>Embryophyta</taxon>
        <taxon>Tracheophyta</taxon>
        <taxon>Spermatophyta</taxon>
        <taxon>Magnoliopsida</taxon>
        <taxon>eudicotyledons</taxon>
        <taxon>Gunneridae</taxon>
        <taxon>Pentapetalae</taxon>
        <taxon>rosids</taxon>
        <taxon>fabids</taxon>
        <taxon>Rosales</taxon>
        <taxon>Rosaceae</taxon>
        <taxon>Rosoideae</taxon>
        <taxon>Rosoideae incertae sedis</taxon>
        <taxon>Rubus</taxon>
    </lineage>
</organism>
<sequence>MEVSCTAVFILLESSPVPAAWHKCPVQGNGISSLPFEALHGDTVRSIVSLSMKQWLVLQGEQCLHAVVETCLKVFCGTVVDVSGGDGTSLVLEGIPEDTRELINIEAIIEEDEIKEDKLRDVRLMLDMVMMAHNNIRKGVYAIGQISS</sequence>
<dbReference type="AlphaFoldDB" id="A0AAW1Y0L2"/>
<name>A0AAW1Y0L2_RUBAR</name>
<dbReference type="Proteomes" id="UP001457282">
    <property type="component" value="Unassembled WGS sequence"/>
</dbReference>
<accession>A0AAW1Y0L2</accession>
<gene>
    <name evidence="1" type="ORF">M0R45_007948</name>
</gene>
<reference evidence="1 2" key="1">
    <citation type="journal article" date="2023" name="G3 (Bethesda)">
        <title>A chromosome-length genome assembly and annotation of blackberry (Rubus argutus, cv. 'Hillquist').</title>
        <authorList>
            <person name="Bruna T."/>
            <person name="Aryal R."/>
            <person name="Dudchenko O."/>
            <person name="Sargent D.J."/>
            <person name="Mead D."/>
            <person name="Buti M."/>
            <person name="Cavallini A."/>
            <person name="Hytonen T."/>
            <person name="Andres J."/>
            <person name="Pham M."/>
            <person name="Weisz D."/>
            <person name="Mascagni F."/>
            <person name="Usai G."/>
            <person name="Natali L."/>
            <person name="Bassil N."/>
            <person name="Fernandez G.E."/>
            <person name="Lomsadze A."/>
            <person name="Armour M."/>
            <person name="Olukolu B."/>
            <person name="Poorten T."/>
            <person name="Britton C."/>
            <person name="Davik J."/>
            <person name="Ashrafi H."/>
            <person name="Aiden E.L."/>
            <person name="Borodovsky M."/>
            <person name="Worthington M."/>
        </authorList>
    </citation>
    <scope>NUCLEOTIDE SEQUENCE [LARGE SCALE GENOMIC DNA]</scope>
    <source>
        <strain evidence="1">PI 553951</strain>
    </source>
</reference>
<keyword evidence="2" id="KW-1185">Reference proteome</keyword>
<comment type="caution">
    <text evidence="1">The sequence shown here is derived from an EMBL/GenBank/DDBJ whole genome shotgun (WGS) entry which is preliminary data.</text>
</comment>